<dbReference type="EC" id="2.7.1.26" evidence="15"/>
<reference evidence="17 18" key="1">
    <citation type="journal article" date="2018" name="Nat. Biotechnol.">
        <title>A standardized bacterial taxonomy based on genome phylogeny substantially revises the tree of life.</title>
        <authorList>
            <person name="Parks D.H."/>
            <person name="Chuvochina M."/>
            <person name="Waite D.W."/>
            <person name="Rinke C."/>
            <person name="Skarshewski A."/>
            <person name="Chaumeil P.A."/>
            <person name="Hugenholtz P."/>
        </authorList>
    </citation>
    <scope>NUCLEOTIDE SEQUENCE [LARGE SCALE GENOMIC DNA]</scope>
    <source>
        <strain evidence="17">UBA9158</strain>
    </source>
</reference>
<comment type="pathway">
    <text evidence="2 15">Cofactor biosynthesis; FAD biosynthesis; FAD from FMN: step 1/1.</text>
</comment>
<dbReference type="EMBL" id="DMND01000157">
    <property type="protein sequence ID" value="HAN28373.1"/>
    <property type="molecule type" value="Genomic_DNA"/>
</dbReference>
<evidence type="ECO:0000256" key="14">
    <source>
        <dbReference type="ARBA" id="ARBA00049494"/>
    </source>
</evidence>
<dbReference type="NCBIfam" id="NF004159">
    <property type="entry name" value="PRK05627.1-2"/>
    <property type="match status" value="1"/>
</dbReference>
<sequence>MELIRGLHNLGPQHRPCVATIGAFDGVHLGHQAVIRKLQAKAEELGLPATVIVFEPLPREYFAPLEAPARIMSFREKFCALERLGVDRVLRIRFTPGLRRMSAQAFVDEVFVQGLGVQHVVLGDDFRFGNDRQGDYAFIKSQGRRYGYEASATDTCELGDERVSSTRIRKALADGDFRLAERLLSRPYRMSGKVIYGRQLGRELGFPTANLQLHRLRSPLSGVYAVTVTGAGLESAPAVANVGTRPTVGDSIQANLEVHVLQGSPQLYGRHLEVTFLHKLREERKFDSIELLREQIGQDADAARAWLEQHMSSAAPDGVG</sequence>
<evidence type="ECO:0000256" key="7">
    <source>
        <dbReference type="ARBA" id="ARBA00022695"/>
    </source>
</evidence>
<keyword evidence="12" id="KW-0511">Multifunctional enzyme</keyword>
<dbReference type="Gene3D" id="2.40.30.30">
    <property type="entry name" value="Riboflavin kinase-like"/>
    <property type="match status" value="1"/>
</dbReference>
<dbReference type="GO" id="GO:0009231">
    <property type="term" value="P:riboflavin biosynthetic process"/>
    <property type="evidence" value="ECO:0007669"/>
    <property type="project" value="InterPro"/>
</dbReference>
<comment type="catalytic activity">
    <reaction evidence="13 15">
        <text>riboflavin + ATP = FMN + ADP + H(+)</text>
        <dbReference type="Rhea" id="RHEA:14357"/>
        <dbReference type="ChEBI" id="CHEBI:15378"/>
        <dbReference type="ChEBI" id="CHEBI:30616"/>
        <dbReference type="ChEBI" id="CHEBI:57986"/>
        <dbReference type="ChEBI" id="CHEBI:58210"/>
        <dbReference type="ChEBI" id="CHEBI:456216"/>
        <dbReference type="EC" id="2.7.1.26"/>
    </reaction>
</comment>
<proteinExistence type="inferred from homology"/>
<dbReference type="UniPathway" id="UPA00277">
    <property type="reaction ID" value="UER00407"/>
</dbReference>
<accession>A0A3C1KPI2</accession>
<comment type="similarity">
    <text evidence="15">Belongs to the ribF family.</text>
</comment>
<evidence type="ECO:0000256" key="8">
    <source>
        <dbReference type="ARBA" id="ARBA00022741"/>
    </source>
</evidence>
<dbReference type="UniPathway" id="UPA00276">
    <property type="reaction ID" value="UER00406"/>
</dbReference>
<dbReference type="GO" id="GO:0003919">
    <property type="term" value="F:FMN adenylyltransferase activity"/>
    <property type="evidence" value="ECO:0007669"/>
    <property type="project" value="UniProtKB-UniRule"/>
</dbReference>
<dbReference type="InterPro" id="IPR015864">
    <property type="entry name" value="FAD_synthase"/>
</dbReference>
<organism evidence="17 18">
    <name type="scientific">Haliea salexigens</name>
    <dbReference type="NCBI Taxonomy" id="287487"/>
    <lineage>
        <taxon>Bacteria</taxon>
        <taxon>Pseudomonadati</taxon>
        <taxon>Pseudomonadota</taxon>
        <taxon>Gammaproteobacteria</taxon>
        <taxon>Cellvibrionales</taxon>
        <taxon>Halieaceae</taxon>
        <taxon>Haliea</taxon>
    </lineage>
</organism>
<keyword evidence="6 15" id="KW-0808">Transferase</keyword>
<feature type="domain" description="Riboflavin kinase" evidence="16">
    <location>
        <begin position="183"/>
        <end position="308"/>
    </location>
</feature>
<dbReference type="GO" id="GO:0008531">
    <property type="term" value="F:riboflavin kinase activity"/>
    <property type="evidence" value="ECO:0007669"/>
    <property type="project" value="UniProtKB-UniRule"/>
</dbReference>
<dbReference type="CDD" id="cd02064">
    <property type="entry name" value="FAD_synthetase_N"/>
    <property type="match status" value="1"/>
</dbReference>
<dbReference type="PANTHER" id="PTHR22749">
    <property type="entry name" value="RIBOFLAVIN KINASE/FMN ADENYLYLTRANSFERASE"/>
    <property type="match status" value="1"/>
</dbReference>
<evidence type="ECO:0000256" key="9">
    <source>
        <dbReference type="ARBA" id="ARBA00022777"/>
    </source>
</evidence>
<dbReference type="PIRSF" id="PIRSF004491">
    <property type="entry name" value="FAD_Synth"/>
    <property type="match status" value="1"/>
</dbReference>
<dbReference type="GO" id="GO:0005524">
    <property type="term" value="F:ATP binding"/>
    <property type="evidence" value="ECO:0007669"/>
    <property type="project" value="UniProtKB-UniRule"/>
</dbReference>
<dbReference type="SMART" id="SM00904">
    <property type="entry name" value="Flavokinase"/>
    <property type="match status" value="1"/>
</dbReference>
<evidence type="ECO:0000256" key="11">
    <source>
        <dbReference type="ARBA" id="ARBA00022840"/>
    </source>
</evidence>
<comment type="caution">
    <text evidence="17">The sequence shown here is derived from an EMBL/GenBank/DDBJ whole genome shotgun (WGS) entry which is preliminary data.</text>
</comment>
<dbReference type="GO" id="GO:0009398">
    <property type="term" value="P:FMN biosynthetic process"/>
    <property type="evidence" value="ECO:0007669"/>
    <property type="project" value="UniProtKB-UniRule"/>
</dbReference>
<keyword evidence="8 15" id="KW-0547">Nucleotide-binding</keyword>
<dbReference type="Gene3D" id="3.40.50.620">
    <property type="entry name" value="HUPs"/>
    <property type="match status" value="1"/>
</dbReference>
<keyword evidence="9 15" id="KW-0418">Kinase</keyword>
<evidence type="ECO:0000259" key="16">
    <source>
        <dbReference type="SMART" id="SM00904"/>
    </source>
</evidence>
<evidence type="ECO:0000256" key="3">
    <source>
        <dbReference type="ARBA" id="ARBA00005201"/>
    </source>
</evidence>
<keyword evidence="11 15" id="KW-0067">ATP-binding</keyword>
<keyword evidence="10 15" id="KW-0274">FAD</keyword>
<dbReference type="InterPro" id="IPR023465">
    <property type="entry name" value="Riboflavin_kinase_dom_sf"/>
</dbReference>
<keyword evidence="4 15" id="KW-0285">Flavoprotein</keyword>
<dbReference type="InterPro" id="IPR014729">
    <property type="entry name" value="Rossmann-like_a/b/a_fold"/>
</dbReference>
<evidence type="ECO:0000313" key="18">
    <source>
        <dbReference type="Proteomes" id="UP000259273"/>
    </source>
</evidence>
<dbReference type="NCBIfam" id="TIGR00083">
    <property type="entry name" value="ribF"/>
    <property type="match status" value="1"/>
</dbReference>
<dbReference type="EC" id="2.7.7.2" evidence="15"/>
<evidence type="ECO:0000256" key="15">
    <source>
        <dbReference type="PIRNR" id="PIRNR004491"/>
    </source>
</evidence>
<evidence type="ECO:0000256" key="12">
    <source>
        <dbReference type="ARBA" id="ARBA00023268"/>
    </source>
</evidence>
<dbReference type="Proteomes" id="UP000259273">
    <property type="component" value="Unassembled WGS sequence"/>
</dbReference>
<name>A0A3C1KPI2_9GAMM</name>
<dbReference type="FunFam" id="3.40.50.620:FF:000021">
    <property type="entry name" value="Riboflavin biosynthesis protein"/>
    <property type="match status" value="1"/>
</dbReference>
<evidence type="ECO:0000256" key="13">
    <source>
        <dbReference type="ARBA" id="ARBA00047880"/>
    </source>
</evidence>
<dbReference type="AlphaFoldDB" id="A0A3C1KPI2"/>
<dbReference type="SUPFAM" id="SSF52374">
    <property type="entry name" value="Nucleotidylyl transferase"/>
    <property type="match status" value="1"/>
</dbReference>
<dbReference type="Pfam" id="PF01687">
    <property type="entry name" value="Flavokinase"/>
    <property type="match status" value="1"/>
</dbReference>
<gene>
    <name evidence="17" type="ORF">DCP75_11770</name>
</gene>
<evidence type="ECO:0000256" key="6">
    <source>
        <dbReference type="ARBA" id="ARBA00022679"/>
    </source>
</evidence>
<dbReference type="InterPro" id="IPR002606">
    <property type="entry name" value="Riboflavin_kinase_bac"/>
</dbReference>
<evidence type="ECO:0000313" key="17">
    <source>
        <dbReference type="EMBL" id="HAN28373.1"/>
    </source>
</evidence>
<keyword evidence="7 15" id="KW-0548">Nucleotidyltransferase</keyword>
<evidence type="ECO:0000256" key="2">
    <source>
        <dbReference type="ARBA" id="ARBA00004726"/>
    </source>
</evidence>
<keyword evidence="5 15" id="KW-0288">FMN</keyword>
<dbReference type="SUPFAM" id="SSF82114">
    <property type="entry name" value="Riboflavin kinase-like"/>
    <property type="match status" value="1"/>
</dbReference>
<comment type="catalytic activity">
    <reaction evidence="14 15">
        <text>FMN + ATP + H(+) = FAD + diphosphate</text>
        <dbReference type="Rhea" id="RHEA:17237"/>
        <dbReference type="ChEBI" id="CHEBI:15378"/>
        <dbReference type="ChEBI" id="CHEBI:30616"/>
        <dbReference type="ChEBI" id="CHEBI:33019"/>
        <dbReference type="ChEBI" id="CHEBI:57692"/>
        <dbReference type="ChEBI" id="CHEBI:58210"/>
        <dbReference type="EC" id="2.7.7.2"/>
    </reaction>
</comment>
<dbReference type="NCBIfam" id="NF004160">
    <property type="entry name" value="PRK05627.1-3"/>
    <property type="match status" value="1"/>
</dbReference>
<comment type="pathway">
    <text evidence="3 15">Cofactor biosynthesis; FMN biosynthesis; FMN from riboflavin (ATP route): step 1/1.</text>
</comment>
<evidence type="ECO:0000256" key="10">
    <source>
        <dbReference type="ARBA" id="ARBA00022827"/>
    </source>
</evidence>
<evidence type="ECO:0000256" key="5">
    <source>
        <dbReference type="ARBA" id="ARBA00022643"/>
    </source>
</evidence>
<dbReference type="GO" id="GO:0006747">
    <property type="term" value="P:FAD biosynthetic process"/>
    <property type="evidence" value="ECO:0007669"/>
    <property type="project" value="UniProtKB-UniRule"/>
</dbReference>
<evidence type="ECO:0000256" key="4">
    <source>
        <dbReference type="ARBA" id="ARBA00022630"/>
    </source>
</evidence>
<protein>
    <recommendedName>
        <fullName evidence="15">Riboflavin biosynthesis protein</fullName>
    </recommendedName>
    <domain>
        <recommendedName>
            <fullName evidence="15">Riboflavin kinase</fullName>
            <ecNumber evidence="15">2.7.1.26</ecNumber>
        </recommendedName>
        <alternativeName>
            <fullName evidence="15">Flavokinase</fullName>
        </alternativeName>
    </domain>
    <domain>
        <recommendedName>
            <fullName evidence="15">FMN adenylyltransferase</fullName>
            <ecNumber evidence="15">2.7.7.2</ecNumber>
        </recommendedName>
        <alternativeName>
            <fullName evidence="15">FAD pyrophosphorylase</fullName>
        </alternativeName>
        <alternativeName>
            <fullName evidence="15">FAD synthase</fullName>
        </alternativeName>
    </domain>
</protein>
<comment type="function">
    <text evidence="1">Catalyzes the phosphorylation of riboflavin to FMN followed by the adenylation of FMN to FAD.</text>
</comment>
<dbReference type="PANTHER" id="PTHR22749:SF6">
    <property type="entry name" value="RIBOFLAVIN KINASE"/>
    <property type="match status" value="1"/>
</dbReference>
<dbReference type="InterPro" id="IPR023468">
    <property type="entry name" value="Riboflavin_kinase"/>
</dbReference>
<evidence type="ECO:0000256" key="1">
    <source>
        <dbReference type="ARBA" id="ARBA00002121"/>
    </source>
</evidence>
<dbReference type="Pfam" id="PF06574">
    <property type="entry name" value="FAD_syn"/>
    <property type="match status" value="1"/>
</dbReference>
<dbReference type="NCBIfam" id="NF004163">
    <property type="entry name" value="PRK05627.1-6"/>
    <property type="match status" value="1"/>
</dbReference>
<dbReference type="STRING" id="1121937.GCA_000423125_01819"/>
<dbReference type="InterPro" id="IPR015865">
    <property type="entry name" value="Riboflavin_kinase_bac/euk"/>
</dbReference>